<dbReference type="GO" id="GO:0008153">
    <property type="term" value="P:4-aminobenzoate biosynthetic process"/>
    <property type="evidence" value="ECO:0007669"/>
    <property type="project" value="UniProtKB-UniRule"/>
</dbReference>
<dbReference type="PANTHER" id="PTHR42743">
    <property type="entry name" value="AMINO-ACID AMINOTRANSFERASE"/>
    <property type="match status" value="1"/>
</dbReference>
<gene>
    <name evidence="13" type="ORF">BJD16_13650</name>
</gene>
<evidence type="ECO:0000313" key="14">
    <source>
        <dbReference type="Proteomes" id="UP000179934"/>
    </source>
</evidence>
<name>A0A1S2CU37_AERSO</name>
<dbReference type="Proteomes" id="UP000179934">
    <property type="component" value="Unassembled WGS sequence"/>
</dbReference>
<comment type="catalytic activity">
    <reaction evidence="9">
        <text>4-amino-4-deoxychorismate = 4-aminobenzoate + pyruvate + H(+)</text>
        <dbReference type="Rhea" id="RHEA:16201"/>
        <dbReference type="ChEBI" id="CHEBI:15361"/>
        <dbReference type="ChEBI" id="CHEBI:15378"/>
        <dbReference type="ChEBI" id="CHEBI:17836"/>
        <dbReference type="ChEBI" id="CHEBI:58406"/>
        <dbReference type="EC" id="4.1.3.38"/>
    </reaction>
</comment>
<dbReference type="NCBIfam" id="NF004761">
    <property type="entry name" value="PRK06092.1"/>
    <property type="match status" value="1"/>
</dbReference>
<dbReference type="Gene3D" id="3.30.470.10">
    <property type="match status" value="1"/>
</dbReference>
<dbReference type="GeneID" id="58923069"/>
<dbReference type="CDD" id="cd01559">
    <property type="entry name" value="ADCL_like"/>
    <property type="match status" value="1"/>
</dbReference>
<evidence type="ECO:0000256" key="3">
    <source>
        <dbReference type="ARBA" id="ARBA00011738"/>
    </source>
</evidence>
<dbReference type="EC" id="4.1.3.38" evidence="8 12"/>
<dbReference type="RefSeq" id="WP_042021921.1">
    <property type="nucleotide sequence ID" value="NZ_CDBW01000029.1"/>
</dbReference>
<dbReference type="InterPro" id="IPR017824">
    <property type="entry name" value="Aminodeoxychorismate_lyase_IV"/>
</dbReference>
<evidence type="ECO:0000313" key="13">
    <source>
        <dbReference type="EMBL" id="OHY92230.1"/>
    </source>
</evidence>
<dbReference type="EMBL" id="MKFU01000015">
    <property type="protein sequence ID" value="OHY92230.1"/>
    <property type="molecule type" value="Genomic_DNA"/>
</dbReference>
<keyword evidence="5" id="KW-0289">Folate biosynthesis</keyword>
<proteinExistence type="inferred from homology"/>
<dbReference type="InterPro" id="IPR043132">
    <property type="entry name" value="BCAT-like_C"/>
</dbReference>
<dbReference type="STRING" id="646.BJD16_13650"/>
<comment type="pathway">
    <text evidence="7">Cofactor biosynthesis; tetrahydrofolate biosynthesis; 4-aminobenzoate from chorismate: step 2/2.</text>
</comment>
<dbReference type="InterPro" id="IPR001544">
    <property type="entry name" value="Aminotrans_IV"/>
</dbReference>
<comment type="cofactor">
    <cofactor evidence="1">
        <name>pyridoxal 5'-phosphate</name>
        <dbReference type="ChEBI" id="CHEBI:597326"/>
    </cofactor>
</comment>
<evidence type="ECO:0000256" key="6">
    <source>
        <dbReference type="ARBA" id="ARBA00023239"/>
    </source>
</evidence>
<keyword evidence="6 13" id="KW-0456">Lyase</keyword>
<accession>A0A1S2CU37</accession>
<dbReference type="GO" id="GO:0030170">
    <property type="term" value="F:pyridoxal phosphate binding"/>
    <property type="evidence" value="ECO:0007669"/>
    <property type="project" value="InterPro"/>
</dbReference>
<dbReference type="GO" id="GO:0008696">
    <property type="term" value="F:4-amino-4-deoxychorismate lyase activity"/>
    <property type="evidence" value="ECO:0007669"/>
    <property type="project" value="UniProtKB-UniRule"/>
</dbReference>
<evidence type="ECO:0000256" key="1">
    <source>
        <dbReference type="ARBA" id="ARBA00001933"/>
    </source>
</evidence>
<evidence type="ECO:0000256" key="7">
    <source>
        <dbReference type="ARBA" id="ARBA00035633"/>
    </source>
</evidence>
<dbReference type="PANTHER" id="PTHR42743:SF2">
    <property type="entry name" value="AMINODEOXYCHORISMATE LYASE"/>
    <property type="match status" value="1"/>
</dbReference>
<evidence type="ECO:0000256" key="2">
    <source>
        <dbReference type="ARBA" id="ARBA00009320"/>
    </source>
</evidence>
<dbReference type="SUPFAM" id="SSF56752">
    <property type="entry name" value="D-aminoacid aminotransferase-like PLP-dependent enzymes"/>
    <property type="match status" value="1"/>
</dbReference>
<evidence type="ECO:0000256" key="11">
    <source>
        <dbReference type="ARBA" id="ARBA00069174"/>
    </source>
</evidence>
<dbReference type="OrthoDB" id="9805628at2"/>
<dbReference type="InterPro" id="IPR050571">
    <property type="entry name" value="Class-IV_PLP-Dep_Aminotrnsfr"/>
</dbReference>
<dbReference type="NCBIfam" id="TIGR03461">
    <property type="entry name" value="pabC_Proteo"/>
    <property type="match status" value="1"/>
</dbReference>
<evidence type="ECO:0000256" key="9">
    <source>
        <dbReference type="ARBA" id="ARBA00049529"/>
    </source>
</evidence>
<dbReference type="FunFam" id="3.20.10.10:FF:000002">
    <property type="entry name" value="D-alanine aminotransferase"/>
    <property type="match status" value="1"/>
</dbReference>
<reference evidence="13 14" key="1">
    <citation type="submission" date="2016-09" db="EMBL/GenBank/DDBJ databases">
        <title>Draft Genome Sequence of Aeromonas sobria Strain 08005, Isolated from Sick Rana catesbeiana.</title>
        <authorList>
            <person name="Yang Q."/>
        </authorList>
    </citation>
    <scope>NUCLEOTIDE SEQUENCE [LARGE SCALE GENOMIC DNA]</scope>
    <source>
        <strain evidence="13 14">08005</strain>
    </source>
</reference>
<organism evidence="13 14">
    <name type="scientific">Aeromonas sobria</name>
    <dbReference type="NCBI Taxonomy" id="646"/>
    <lineage>
        <taxon>Bacteria</taxon>
        <taxon>Pseudomonadati</taxon>
        <taxon>Pseudomonadota</taxon>
        <taxon>Gammaproteobacteria</taxon>
        <taxon>Aeromonadales</taxon>
        <taxon>Aeromonadaceae</taxon>
        <taxon>Aeromonas</taxon>
    </lineage>
</organism>
<dbReference type="InterPro" id="IPR043131">
    <property type="entry name" value="BCAT-like_N"/>
</dbReference>
<evidence type="ECO:0000256" key="10">
    <source>
        <dbReference type="ARBA" id="ARBA00054027"/>
    </source>
</evidence>
<evidence type="ECO:0000256" key="12">
    <source>
        <dbReference type="NCBIfam" id="TIGR03461"/>
    </source>
</evidence>
<dbReference type="GO" id="GO:0005829">
    <property type="term" value="C:cytosol"/>
    <property type="evidence" value="ECO:0007669"/>
    <property type="project" value="TreeGrafter"/>
</dbReference>
<comment type="caution">
    <text evidence="13">The sequence shown here is derived from an EMBL/GenBank/DDBJ whole genome shotgun (WGS) entry which is preliminary data.</text>
</comment>
<dbReference type="InterPro" id="IPR036038">
    <property type="entry name" value="Aminotransferase-like"/>
</dbReference>
<evidence type="ECO:0000256" key="8">
    <source>
        <dbReference type="ARBA" id="ARBA00035676"/>
    </source>
</evidence>
<comment type="subunit">
    <text evidence="3">Homodimer.</text>
</comment>
<dbReference type="Pfam" id="PF01063">
    <property type="entry name" value="Aminotran_4"/>
    <property type="match status" value="1"/>
</dbReference>
<sequence length="268" mass="29911">MLINGMKLNSISAYDRGLAYGDGHFTTMAVRDGRVLQWPAHLARLQLANNRLGLVEPDWDLLTQEVEEMVANQPQCVAKVILTRGEGGRGYDGSGCQHTTRIINLAPFPTHYGQWQQEGIEMVVCRQRIGDAPMLAGLKTLNRLEQVLLKSELVSRGAVEGIVLNSRGFLTEGVSANLFWRRGKTVFTPDLARGGVDGIMRRQVMAMLKQMSIELRVVEAPLESLWQAEEVWLTNTLMGVVPVNGIEDIYYPAAVLSRRLQERLVIEV</sequence>
<comment type="similarity">
    <text evidence="2">Belongs to the class-IV pyridoxal-phosphate-dependent aminotransferase family.</text>
</comment>
<dbReference type="GO" id="GO:0046656">
    <property type="term" value="P:folic acid biosynthetic process"/>
    <property type="evidence" value="ECO:0007669"/>
    <property type="project" value="UniProtKB-KW"/>
</dbReference>
<evidence type="ECO:0000256" key="5">
    <source>
        <dbReference type="ARBA" id="ARBA00022909"/>
    </source>
</evidence>
<dbReference type="AlphaFoldDB" id="A0A1S2CU37"/>
<dbReference type="Gene3D" id="3.20.10.10">
    <property type="entry name" value="D-amino Acid Aminotransferase, subunit A, domain 2"/>
    <property type="match status" value="1"/>
</dbReference>
<protein>
    <recommendedName>
        <fullName evidence="11 12">Aminodeoxychorismate lyase</fullName>
        <ecNumber evidence="8 12">4.1.3.38</ecNumber>
    </recommendedName>
</protein>
<comment type="function">
    <text evidence="10">Involved in the biosynthesis of p-aminobenzoate (PABA), a precursor of tetrahydrofolate. Converts 4-amino-4-deoxychorismate into 4-aminobenzoate (PABA) and pyruvate.</text>
</comment>
<keyword evidence="4" id="KW-0663">Pyridoxal phosphate</keyword>
<evidence type="ECO:0000256" key="4">
    <source>
        <dbReference type="ARBA" id="ARBA00022898"/>
    </source>
</evidence>